<dbReference type="InterPro" id="IPR023214">
    <property type="entry name" value="HAD_sf"/>
</dbReference>
<organism evidence="2 3">
    <name type="scientific">Volvox africanus</name>
    <dbReference type="NCBI Taxonomy" id="51714"/>
    <lineage>
        <taxon>Eukaryota</taxon>
        <taxon>Viridiplantae</taxon>
        <taxon>Chlorophyta</taxon>
        <taxon>core chlorophytes</taxon>
        <taxon>Chlorophyceae</taxon>
        <taxon>CS clade</taxon>
        <taxon>Chlamydomonadales</taxon>
        <taxon>Volvocaceae</taxon>
        <taxon>Volvox</taxon>
    </lineage>
</organism>
<dbReference type="SUPFAM" id="SSF56784">
    <property type="entry name" value="HAD-like"/>
    <property type="match status" value="1"/>
</dbReference>
<dbReference type="InterPro" id="IPR016965">
    <property type="entry name" value="Pase_PHOSPHO-typ"/>
</dbReference>
<dbReference type="PANTHER" id="PTHR20889">
    <property type="entry name" value="PHOSPHATASE, ORPHAN 1, 2"/>
    <property type="match status" value="1"/>
</dbReference>
<dbReference type="AlphaFoldDB" id="A0A8J4BA76"/>
<feature type="region of interest" description="Disordered" evidence="1">
    <location>
        <begin position="440"/>
        <end position="514"/>
    </location>
</feature>
<feature type="compositionally biased region" description="Polar residues" evidence="1">
    <location>
        <begin position="488"/>
        <end position="497"/>
    </location>
</feature>
<comment type="caution">
    <text evidence="2">The sequence shown here is derived from an EMBL/GenBank/DDBJ whole genome shotgun (WGS) entry which is preliminary data.</text>
</comment>
<dbReference type="Pfam" id="PF06888">
    <property type="entry name" value="Put_Phosphatase"/>
    <property type="match status" value="2"/>
</dbReference>
<protein>
    <submittedName>
        <fullName evidence="2">Uncharacterized protein</fullName>
    </submittedName>
</protein>
<dbReference type="PANTHER" id="PTHR20889:SF12">
    <property type="entry name" value="LP01149P"/>
    <property type="match status" value="1"/>
</dbReference>
<proteinExistence type="predicted"/>
<reference evidence="2" key="1">
    <citation type="journal article" date="2021" name="Proc. Natl. Acad. Sci. U.S.A.">
        <title>Three genomes in the algal genus Volvox reveal the fate of a haploid sex-determining region after a transition to homothallism.</title>
        <authorList>
            <person name="Yamamoto K."/>
            <person name="Hamaji T."/>
            <person name="Kawai-Toyooka H."/>
            <person name="Matsuzaki R."/>
            <person name="Takahashi F."/>
            <person name="Nishimura Y."/>
            <person name="Kawachi M."/>
            <person name="Noguchi H."/>
            <person name="Minakuchi Y."/>
            <person name="Umen J.G."/>
            <person name="Toyoda A."/>
            <person name="Nozaki H."/>
        </authorList>
    </citation>
    <scope>NUCLEOTIDE SEQUENCE</scope>
    <source>
        <strain evidence="2">NIES-3780</strain>
    </source>
</reference>
<feature type="region of interest" description="Disordered" evidence="1">
    <location>
        <begin position="203"/>
        <end position="228"/>
    </location>
</feature>
<dbReference type="InterPro" id="IPR036412">
    <property type="entry name" value="HAD-like_sf"/>
</dbReference>
<accession>A0A8J4BA76</accession>
<dbReference type="Gene3D" id="3.40.50.1000">
    <property type="entry name" value="HAD superfamily/HAD-like"/>
    <property type="match status" value="2"/>
</dbReference>
<keyword evidence="3" id="KW-1185">Reference proteome</keyword>
<evidence type="ECO:0000256" key="1">
    <source>
        <dbReference type="SAM" id="MobiDB-lite"/>
    </source>
</evidence>
<gene>
    <name evidence="2" type="ORF">Vafri_12592</name>
</gene>
<evidence type="ECO:0000313" key="2">
    <source>
        <dbReference type="EMBL" id="GIL57330.1"/>
    </source>
</evidence>
<dbReference type="Proteomes" id="UP000747399">
    <property type="component" value="Unassembled WGS sequence"/>
</dbReference>
<evidence type="ECO:0000313" key="3">
    <source>
        <dbReference type="Proteomes" id="UP000747399"/>
    </source>
</evidence>
<sequence>MATRGTSTTPTSLLPRLWVFDFDWTVVDENSDTWIHRCAPGGSLPPALRNSYVPPDWVGYMNRVLEFLAQKGVTADDLRAQLQVIPWTPGMRQLLGAIADSTHTAPDGAKQQAISTAAGASTSGATADCVTASGTAVNTAADRTVTSAVNDFVVRAGARNGFGPPDVVPVPVPATAPGAGAGAGAGDGTFQLPATGSPLAALEEEYTEEEEGERKHQEGEGGGGRGSYSAAVVTETTRGRFRESQHAVILSDANSLFIPWILDGGGGAAVCNGAAACGETSGTYAAPSPMVGTAKKAVTSGMERESDISRASAGGNAAPHRQRPLSSAFLSIHTNPAAVDSATARVRVSPYHGVDPGSVAPPHSCPRCHPNLCKRAALRGVLEEQAARGVSYRQVVYVGDGRNDLCPCLALRPNDVVMARSGFALHKLLAPCIIMQNASGTDAPGASATNTTDAGRRDAGRANRGNSAGNSHAGATQREGEGDDQVYGTASGSTSESMPAARRQQGEVAPLSVGSAEAGADERLQAACVPWADAYDIIRWVYEQEAAPGEFDRVEGDDLATQVRTLTL</sequence>
<dbReference type="EMBL" id="BNCO01000027">
    <property type="protein sequence ID" value="GIL57330.1"/>
    <property type="molecule type" value="Genomic_DNA"/>
</dbReference>
<dbReference type="GO" id="GO:0016791">
    <property type="term" value="F:phosphatase activity"/>
    <property type="evidence" value="ECO:0007669"/>
    <property type="project" value="InterPro"/>
</dbReference>
<name>A0A8J4BA76_9CHLO</name>
<feature type="compositionally biased region" description="Low complexity" evidence="1">
    <location>
        <begin position="462"/>
        <end position="471"/>
    </location>
</feature>